<dbReference type="SUPFAM" id="SSF48403">
    <property type="entry name" value="Ankyrin repeat"/>
    <property type="match status" value="1"/>
</dbReference>
<dbReference type="InterPro" id="IPR036770">
    <property type="entry name" value="Ankyrin_rpt-contain_sf"/>
</dbReference>
<dbReference type="InterPro" id="IPR051616">
    <property type="entry name" value="Cul2-RING_E3_ligase_SR"/>
</dbReference>
<feature type="repeat" description="ANK" evidence="1">
    <location>
        <begin position="186"/>
        <end position="218"/>
    </location>
</feature>
<proteinExistence type="predicted"/>
<evidence type="ECO:0000313" key="2">
    <source>
        <dbReference type="EMBL" id="RZC60757.1"/>
    </source>
</evidence>
<organism evidence="2 3">
    <name type="scientific">Papaver somniferum</name>
    <name type="common">Opium poppy</name>
    <dbReference type="NCBI Taxonomy" id="3469"/>
    <lineage>
        <taxon>Eukaryota</taxon>
        <taxon>Viridiplantae</taxon>
        <taxon>Streptophyta</taxon>
        <taxon>Embryophyta</taxon>
        <taxon>Tracheophyta</taxon>
        <taxon>Spermatophyta</taxon>
        <taxon>Magnoliopsida</taxon>
        <taxon>Ranunculales</taxon>
        <taxon>Papaveraceae</taxon>
        <taxon>Papaveroideae</taxon>
        <taxon>Papaver</taxon>
    </lineage>
</organism>
<protein>
    <submittedName>
        <fullName evidence="2">Uncharacterized protein</fullName>
    </submittedName>
</protein>
<evidence type="ECO:0000313" key="3">
    <source>
        <dbReference type="Proteomes" id="UP000316621"/>
    </source>
</evidence>
<reference evidence="2 3" key="1">
    <citation type="journal article" date="2018" name="Science">
        <title>The opium poppy genome and morphinan production.</title>
        <authorList>
            <person name="Guo L."/>
            <person name="Winzer T."/>
            <person name="Yang X."/>
            <person name="Li Y."/>
            <person name="Ning Z."/>
            <person name="He Z."/>
            <person name="Teodor R."/>
            <person name="Lu Y."/>
            <person name="Bowser T.A."/>
            <person name="Graham I.A."/>
            <person name="Ye K."/>
        </authorList>
    </citation>
    <scope>NUCLEOTIDE SEQUENCE [LARGE SCALE GENOMIC DNA]</scope>
    <source>
        <strain evidence="3">cv. HN1</strain>
        <tissue evidence="2">Leaves</tissue>
    </source>
</reference>
<feature type="repeat" description="ANK" evidence="1">
    <location>
        <begin position="95"/>
        <end position="127"/>
    </location>
</feature>
<accession>A0A4Y7JJ19</accession>
<dbReference type="STRING" id="3469.A0A4Y7JJ19"/>
<dbReference type="PANTHER" id="PTHR46224">
    <property type="entry name" value="ANKYRIN REPEAT FAMILY PROTEIN"/>
    <property type="match status" value="1"/>
</dbReference>
<dbReference type="PANTHER" id="PTHR46224:SF6">
    <property type="entry name" value="ANKYRIN REPEAT FAMILY PROTEIN"/>
    <property type="match status" value="1"/>
</dbReference>
<dbReference type="Gramene" id="RZC60757">
    <property type="protein sequence ID" value="RZC60757"/>
    <property type="gene ID" value="C5167_022509"/>
</dbReference>
<dbReference type="Pfam" id="PF12796">
    <property type="entry name" value="Ank_2"/>
    <property type="match status" value="2"/>
</dbReference>
<dbReference type="InterPro" id="IPR002110">
    <property type="entry name" value="Ankyrin_rpt"/>
</dbReference>
<dbReference type="Gene3D" id="1.25.40.20">
    <property type="entry name" value="Ankyrin repeat-containing domain"/>
    <property type="match status" value="2"/>
</dbReference>
<dbReference type="Pfam" id="PF00023">
    <property type="entry name" value="Ank"/>
    <property type="match status" value="1"/>
</dbReference>
<keyword evidence="1" id="KW-0040">ANK repeat</keyword>
<name>A0A4Y7JJ19_PAPSO</name>
<dbReference type="EMBL" id="CM010719">
    <property type="protein sequence ID" value="RZC60757.1"/>
    <property type="molecule type" value="Genomic_DNA"/>
</dbReference>
<sequence>MESNESPTPAYFDLLTAAHTGDLDRFRNGRGSLAFAAAGGRLDVCRYLLKELSVNINVTDHHDVAPLSYAAINGHLEIVNYLLEEGADADGGKVSAKTPLQYALLGGNAMILELLLDNGANLTQTPLPYAALLGQVAAVGVLLKWGLDPDGGPNSISPLVAAIISNSVDIVNMLLEAKACPDKQSRGFVPLTFAAHYGLTNIVKSLVKANANTSVTDKDKMTALEIAAAAGNREMVKDLLPVTDLISKYPDCWTTDGLINLFDSVEDYDAGV</sequence>
<dbReference type="SMART" id="SM00248">
    <property type="entry name" value="ANK"/>
    <property type="match status" value="6"/>
</dbReference>
<dbReference type="AlphaFoldDB" id="A0A4Y7JJ19"/>
<dbReference type="Proteomes" id="UP000316621">
    <property type="component" value="Chromosome 5"/>
</dbReference>
<gene>
    <name evidence="2" type="ORF">C5167_022509</name>
</gene>
<feature type="repeat" description="ANK" evidence="1">
    <location>
        <begin position="62"/>
        <end position="90"/>
    </location>
</feature>
<keyword evidence="3" id="KW-1185">Reference proteome</keyword>
<dbReference type="PROSITE" id="PS50297">
    <property type="entry name" value="ANK_REP_REGION"/>
    <property type="match status" value="3"/>
</dbReference>
<evidence type="ECO:0000256" key="1">
    <source>
        <dbReference type="PROSITE-ProRule" id="PRU00023"/>
    </source>
</evidence>
<dbReference type="PROSITE" id="PS50088">
    <property type="entry name" value="ANK_REPEAT"/>
    <property type="match status" value="3"/>
</dbReference>